<comment type="catalytic activity">
    <reaction evidence="9">
        <text>an N-acyl-D-glucosamine = an N-acyl-D-mannosamine</text>
        <dbReference type="Rhea" id="RHEA:19033"/>
        <dbReference type="ChEBI" id="CHEBI:16062"/>
        <dbReference type="ChEBI" id="CHEBI:17274"/>
        <dbReference type="EC" id="5.1.3.8"/>
    </reaction>
    <physiologicalReaction direction="left-to-right" evidence="9">
        <dbReference type="Rhea" id="RHEA:19034"/>
    </physiologicalReaction>
    <physiologicalReaction direction="right-to-left" evidence="9">
        <dbReference type="Rhea" id="RHEA:19035"/>
    </physiologicalReaction>
</comment>
<evidence type="ECO:0000256" key="7">
    <source>
        <dbReference type="ARBA" id="ARBA00031909"/>
    </source>
</evidence>
<sequence>GGEFLLRCARVAPPEQKCAFALTRDGRPVKVQRTIFSECFYALAMDALWRVTGDARYQVLAPGPRLGGPLPASQPPPPLSLPFPNPREGAPRAPRGRLLGLWDWEPRTEPPPAPPLQRDGHAVLENVSEDGRELPGCLGRHQNPGHALEAGWFLLGYASRKGDPALRAHVIEKFLLLPFHSGWDPEAPGHSVPLCPQLEWDMKLWWPHSEAMIAFLMGYRDSGDPALLRLFEQVAEYTFCQ</sequence>
<evidence type="ECO:0000313" key="12">
    <source>
        <dbReference type="EMBL" id="EHB11654.1"/>
    </source>
</evidence>
<comment type="pathway">
    <text evidence="1">Amino-sugar metabolism; N-acetylneuraminate degradation.</text>
</comment>
<comment type="similarity">
    <text evidence="2">Belongs to the N-acylglucosamine 2-epimerase family.</text>
</comment>
<feature type="non-terminal residue" evidence="12">
    <location>
        <position position="1"/>
    </location>
</feature>
<dbReference type="STRING" id="10181.G5BQU3"/>
<evidence type="ECO:0000256" key="9">
    <source>
        <dbReference type="ARBA" id="ARBA00034243"/>
    </source>
</evidence>
<dbReference type="InterPro" id="IPR008928">
    <property type="entry name" value="6-hairpin_glycosidase_sf"/>
</dbReference>
<name>G5BQU3_HETGA</name>
<dbReference type="InterPro" id="IPR012341">
    <property type="entry name" value="6hp_glycosidase-like_sf"/>
</dbReference>
<dbReference type="Pfam" id="PF07221">
    <property type="entry name" value="GlcNAc_2-epim"/>
    <property type="match status" value="1"/>
</dbReference>
<comment type="subunit">
    <text evidence="10">Homodimer. Forms a heterodimer with renin and inhibits its activity.</text>
</comment>
<organism evidence="12 13">
    <name type="scientific">Heterocephalus glaber</name>
    <name type="common">Naked mole rat</name>
    <dbReference type="NCBI Taxonomy" id="10181"/>
    <lineage>
        <taxon>Eukaryota</taxon>
        <taxon>Metazoa</taxon>
        <taxon>Chordata</taxon>
        <taxon>Craniata</taxon>
        <taxon>Vertebrata</taxon>
        <taxon>Euteleostomi</taxon>
        <taxon>Mammalia</taxon>
        <taxon>Eutheria</taxon>
        <taxon>Euarchontoglires</taxon>
        <taxon>Glires</taxon>
        <taxon>Rodentia</taxon>
        <taxon>Hystricomorpha</taxon>
        <taxon>Bathyergidae</taxon>
        <taxon>Heterocephalus</taxon>
    </lineage>
</organism>
<feature type="non-terminal residue" evidence="12">
    <location>
        <position position="241"/>
    </location>
</feature>
<dbReference type="GO" id="GO:0005975">
    <property type="term" value="P:carbohydrate metabolic process"/>
    <property type="evidence" value="ECO:0007669"/>
    <property type="project" value="InterPro"/>
</dbReference>
<evidence type="ECO:0000256" key="2">
    <source>
        <dbReference type="ARBA" id="ARBA00008558"/>
    </source>
</evidence>
<reference evidence="12 13" key="1">
    <citation type="journal article" date="2011" name="Nature">
        <title>Genome sequencing reveals insights into physiology and longevity of the naked mole rat.</title>
        <authorList>
            <person name="Kim E.B."/>
            <person name="Fang X."/>
            <person name="Fushan A.A."/>
            <person name="Huang Z."/>
            <person name="Lobanov A.V."/>
            <person name="Han L."/>
            <person name="Marino S.M."/>
            <person name="Sun X."/>
            <person name="Turanov A.A."/>
            <person name="Yang P."/>
            <person name="Yim S.H."/>
            <person name="Zhao X."/>
            <person name="Kasaikina M.V."/>
            <person name="Stoletzki N."/>
            <person name="Peng C."/>
            <person name="Polak P."/>
            <person name="Xiong Z."/>
            <person name="Kiezun A."/>
            <person name="Zhu Y."/>
            <person name="Chen Y."/>
            <person name="Kryukov G.V."/>
            <person name="Zhang Q."/>
            <person name="Peshkin L."/>
            <person name="Yang L."/>
            <person name="Bronson R.T."/>
            <person name="Buffenstein R."/>
            <person name="Wang B."/>
            <person name="Han C."/>
            <person name="Li Q."/>
            <person name="Chen L."/>
            <person name="Zhao W."/>
            <person name="Sunyaev S.R."/>
            <person name="Park T.J."/>
            <person name="Zhang G."/>
            <person name="Wang J."/>
            <person name="Gladyshev V.N."/>
        </authorList>
    </citation>
    <scope>NUCLEOTIDE SEQUENCE [LARGE SCALE GENOMIC DNA]</scope>
</reference>
<keyword evidence="5" id="KW-0413">Isomerase</keyword>
<evidence type="ECO:0000256" key="4">
    <source>
        <dbReference type="ARBA" id="ARBA00014959"/>
    </source>
</evidence>
<accession>G5BQU3</accession>
<feature type="region of interest" description="Disordered" evidence="11">
    <location>
        <begin position="67"/>
        <end position="95"/>
    </location>
</feature>
<proteinExistence type="inferred from homology"/>
<dbReference type="SUPFAM" id="SSF48208">
    <property type="entry name" value="Six-hairpin glycosidases"/>
    <property type="match status" value="2"/>
</dbReference>
<dbReference type="InterPro" id="IPR010819">
    <property type="entry name" value="AGE/CE"/>
</dbReference>
<protein>
    <recommendedName>
        <fullName evidence="4">N-acylglucosamine 2-epimerase</fullName>
        <ecNumber evidence="3">5.1.3.8</ecNumber>
    </recommendedName>
    <alternativeName>
        <fullName evidence="8">GlcNAc 2-epimerase</fullName>
    </alternativeName>
    <alternativeName>
        <fullName evidence="6">N-acetyl-D-glucosamine 2-epimerase</fullName>
    </alternativeName>
    <alternativeName>
        <fullName evidence="7">Renin-binding protein</fullName>
    </alternativeName>
</protein>
<evidence type="ECO:0000256" key="5">
    <source>
        <dbReference type="ARBA" id="ARBA00023235"/>
    </source>
</evidence>
<evidence type="ECO:0000256" key="1">
    <source>
        <dbReference type="ARBA" id="ARBA00004878"/>
    </source>
</evidence>
<feature type="compositionally biased region" description="Low complexity" evidence="11">
    <location>
        <begin position="86"/>
        <end position="95"/>
    </location>
</feature>
<dbReference type="PANTHER" id="PTHR15108">
    <property type="entry name" value="N-ACYLGLUCOSAMINE-2-EPIMERASE"/>
    <property type="match status" value="1"/>
</dbReference>
<dbReference type="InParanoid" id="G5BQU3"/>
<dbReference type="AlphaFoldDB" id="G5BQU3"/>
<evidence type="ECO:0000256" key="11">
    <source>
        <dbReference type="SAM" id="MobiDB-lite"/>
    </source>
</evidence>
<dbReference type="EMBL" id="JH171420">
    <property type="protein sequence ID" value="EHB11654.1"/>
    <property type="molecule type" value="Genomic_DNA"/>
</dbReference>
<evidence type="ECO:0000313" key="13">
    <source>
        <dbReference type="Proteomes" id="UP000006813"/>
    </source>
</evidence>
<evidence type="ECO:0000256" key="8">
    <source>
        <dbReference type="ARBA" id="ARBA00033215"/>
    </source>
</evidence>
<evidence type="ECO:0000256" key="6">
    <source>
        <dbReference type="ARBA" id="ARBA00031608"/>
    </source>
</evidence>
<dbReference type="Proteomes" id="UP000006813">
    <property type="component" value="Unassembled WGS sequence"/>
</dbReference>
<dbReference type="FunCoup" id="G5BQU3">
    <property type="interactions" value="50"/>
</dbReference>
<dbReference type="EC" id="5.1.3.8" evidence="3"/>
<gene>
    <name evidence="12" type="ORF">GW7_02028</name>
</gene>
<dbReference type="Gene3D" id="1.50.10.10">
    <property type="match status" value="2"/>
</dbReference>
<evidence type="ECO:0000256" key="3">
    <source>
        <dbReference type="ARBA" id="ARBA00013176"/>
    </source>
</evidence>
<dbReference type="GO" id="GO:0050121">
    <property type="term" value="F:N-acylglucosamine 2-epimerase activity"/>
    <property type="evidence" value="ECO:0007669"/>
    <property type="project" value="UniProtKB-EC"/>
</dbReference>
<evidence type="ECO:0000256" key="10">
    <source>
        <dbReference type="ARBA" id="ARBA00046544"/>
    </source>
</evidence>
<feature type="compositionally biased region" description="Pro residues" evidence="11">
    <location>
        <begin position="72"/>
        <end position="85"/>
    </location>
</feature>